<dbReference type="InterPro" id="IPR036433">
    <property type="entry name" value="EF1B_G_C_sf"/>
</dbReference>
<dbReference type="SUPFAM" id="SSF52833">
    <property type="entry name" value="Thioredoxin-like"/>
    <property type="match status" value="1"/>
</dbReference>
<reference evidence="9 10" key="2">
    <citation type="journal article" date="2014" name="J. Gen. Appl. Microbiol.">
        <title>The early diverging ascomycetous budding yeast Saitoella complicata has three histone deacetylases belonging to the Clr6, Hos2, and Rpd3 lineages.</title>
        <authorList>
            <person name="Nishida H."/>
            <person name="Matsumoto T."/>
            <person name="Kondo S."/>
            <person name="Hamamoto M."/>
            <person name="Yoshikawa H."/>
        </authorList>
    </citation>
    <scope>NUCLEOTIDE SEQUENCE [LARGE SCALE GENOMIC DNA]</scope>
    <source>
        <strain evidence="9 10">NRRL Y-17804</strain>
    </source>
</reference>
<dbReference type="Pfam" id="PF02798">
    <property type="entry name" value="GST_N"/>
    <property type="match status" value="1"/>
</dbReference>
<reference evidence="9 10" key="1">
    <citation type="journal article" date="2011" name="J. Gen. Appl. Microbiol.">
        <title>Draft genome sequencing of the enigmatic yeast Saitoella complicata.</title>
        <authorList>
            <person name="Nishida H."/>
            <person name="Hamamoto M."/>
            <person name="Sugiyama J."/>
        </authorList>
    </citation>
    <scope>NUCLEOTIDE SEQUENCE [LARGE SCALE GENOMIC DNA]</scope>
    <source>
        <strain evidence="9 10">NRRL Y-17804</strain>
    </source>
</reference>
<dbReference type="PANTHER" id="PTHR43986:SF1">
    <property type="entry name" value="ELONGATION FACTOR 1-GAMMA"/>
    <property type="match status" value="1"/>
</dbReference>
<dbReference type="PROSITE" id="PS50404">
    <property type="entry name" value="GST_NTER"/>
    <property type="match status" value="1"/>
</dbReference>
<dbReference type="FunFam" id="3.30.70.1010:FF:000001">
    <property type="entry name" value="Elongation factor 1-gamma 1"/>
    <property type="match status" value="1"/>
</dbReference>
<evidence type="ECO:0000256" key="4">
    <source>
        <dbReference type="SAM" id="MobiDB-lite"/>
    </source>
</evidence>
<gene>
    <name evidence="9" type="ORF">G7K_0354-t1</name>
</gene>
<dbReference type="PROSITE" id="PS50405">
    <property type="entry name" value="GST_CTER"/>
    <property type="match status" value="1"/>
</dbReference>
<dbReference type="Gene3D" id="3.40.30.10">
    <property type="entry name" value="Glutaredoxin"/>
    <property type="match status" value="1"/>
</dbReference>
<evidence type="ECO:0000256" key="3">
    <source>
        <dbReference type="PROSITE-ProRule" id="PRU00519"/>
    </source>
</evidence>
<comment type="caution">
    <text evidence="9">The sequence shown here is derived from an EMBL/GenBank/DDBJ whole genome shotgun (WGS) entry which is preliminary data.</text>
</comment>
<evidence type="ECO:0000259" key="7">
    <source>
        <dbReference type="PROSITE" id="PS50404"/>
    </source>
</evidence>
<evidence type="ECO:0000256" key="5">
    <source>
        <dbReference type="SAM" id="SignalP"/>
    </source>
</evidence>
<dbReference type="PROSITE" id="PS50040">
    <property type="entry name" value="EF1G_C"/>
    <property type="match status" value="1"/>
</dbReference>
<evidence type="ECO:0008006" key="11">
    <source>
        <dbReference type="Google" id="ProtNLM"/>
    </source>
</evidence>
<dbReference type="AlphaFoldDB" id="A0A0E9N8G3"/>
<dbReference type="InterPro" id="IPR036282">
    <property type="entry name" value="Glutathione-S-Trfase_C_sf"/>
</dbReference>
<evidence type="ECO:0000256" key="2">
    <source>
        <dbReference type="ARBA" id="ARBA00022917"/>
    </source>
</evidence>
<dbReference type="InterPro" id="IPR001662">
    <property type="entry name" value="EF1B_G_C"/>
</dbReference>
<name>A0A0E9N8G3_SAICN</name>
<dbReference type="PANTHER" id="PTHR43986">
    <property type="entry name" value="ELONGATION FACTOR 1-GAMMA"/>
    <property type="match status" value="1"/>
</dbReference>
<evidence type="ECO:0000313" key="9">
    <source>
        <dbReference type="EMBL" id="GAO46114.1"/>
    </source>
</evidence>
<dbReference type="SFLD" id="SFLDG00358">
    <property type="entry name" value="Main_(cytGST)"/>
    <property type="match status" value="1"/>
</dbReference>
<evidence type="ECO:0000259" key="6">
    <source>
        <dbReference type="PROSITE" id="PS50040"/>
    </source>
</evidence>
<keyword evidence="10" id="KW-1185">Reference proteome</keyword>
<reference evidence="9 10" key="3">
    <citation type="journal article" date="2015" name="Genome Announc.">
        <title>Draft Genome Sequence of the Archiascomycetous Yeast Saitoella complicata.</title>
        <authorList>
            <person name="Yamauchi K."/>
            <person name="Kondo S."/>
            <person name="Hamamoto M."/>
            <person name="Takahashi Y."/>
            <person name="Ogura Y."/>
            <person name="Hayashi T."/>
            <person name="Nishida H."/>
        </authorList>
    </citation>
    <scope>NUCLEOTIDE SEQUENCE [LARGE SCALE GENOMIC DNA]</scope>
    <source>
        <strain evidence="9 10">NRRL Y-17804</strain>
    </source>
</reference>
<dbReference type="OMA" id="TQYFSWT"/>
<feature type="compositionally biased region" description="Basic and acidic residues" evidence="4">
    <location>
        <begin position="251"/>
        <end position="278"/>
    </location>
</feature>
<keyword evidence="5" id="KW-0732">Signal</keyword>
<keyword evidence="2 3" id="KW-0648">Protein biosynthesis</keyword>
<evidence type="ECO:0000256" key="1">
    <source>
        <dbReference type="ARBA" id="ARBA00022768"/>
    </source>
</evidence>
<dbReference type="InterPro" id="IPR004046">
    <property type="entry name" value="GST_C"/>
</dbReference>
<dbReference type="CDD" id="cd03044">
    <property type="entry name" value="GST_N_EF1Bgamma"/>
    <property type="match status" value="1"/>
</dbReference>
<feature type="chain" id="PRO_5002430329" description="Elongation factor 1-gamma" evidence="5">
    <location>
        <begin position="24"/>
        <end position="447"/>
    </location>
</feature>
<accession>A0A0E9N8G3</accession>
<dbReference type="InterPro" id="IPR010987">
    <property type="entry name" value="Glutathione-S-Trfase_C-like"/>
</dbReference>
<dbReference type="Pfam" id="PF00647">
    <property type="entry name" value="EF1G"/>
    <property type="match status" value="1"/>
</dbReference>
<feature type="region of interest" description="Disordered" evidence="4">
    <location>
        <begin position="250"/>
        <end position="293"/>
    </location>
</feature>
<evidence type="ECO:0000259" key="8">
    <source>
        <dbReference type="PROSITE" id="PS50405"/>
    </source>
</evidence>
<organism evidence="9 10">
    <name type="scientific">Saitoella complicata (strain BCRC 22490 / CBS 7301 / JCM 7358 / NBRC 10748 / NRRL Y-17804)</name>
    <dbReference type="NCBI Taxonomy" id="698492"/>
    <lineage>
        <taxon>Eukaryota</taxon>
        <taxon>Fungi</taxon>
        <taxon>Dikarya</taxon>
        <taxon>Ascomycota</taxon>
        <taxon>Taphrinomycotina</taxon>
        <taxon>Taphrinomycotina incertae sedis</taxon>
        <taxon>Saitoella</taxon>
    </lineage>
</organism>
<feature type="signal peptide" evidence="5">
    <location>
        <begin position="1"/>
        <end position="23"/>
    </location>
</feature>
<dbReference type="STRING" id="698492.A0A0E9N8G3"/>
<dbReference type="EMBL" id="BACD03000002">
    <property type="protein sequence ID" value="GAO46114.1"/>
    <property type="molecule type" value="Genomic_DNA"/>
</dbReference>
<proteinExistence type="predicted"/>
<dbReference type="CDD" id="cd03181">
    <property type="entry name" value="GST_C_EF1Bgamma_like"/>
    <property type="match status" value="1"/>
</dbReference>
<sequence length="447" mass="50689">MCATLVRWLLVVHHIFLPRAHESFEVPAGIPTAMSFGKLYSYPGNTRTIAAEAVAKANGLELEVVPTMPIQGVSAEFKSKFPLAKIPSFEGADGYKLTETFAITVYLASQNEKTALLGKTKSDYASVLQWMSFASTDLWSSLAQWFVPILGYIPYNKKNVDDAEKKTNDYAAYLENYLKTRTFLVGQRITLADLYLACHIAPGFKFFFDAAWRQQHPALTRWYTTVVNQEMYKAVAGEAVLAQEVTKYTPPKKEKKEEKPKKEAAPPKKKEEKPAKKEEEEDDTPKEVKAKHPLEALGAPKSIPLDEWKRQYSNNDTPVALQWFWENYDSNDYSLWKIDYKYNSELTQVFMSSNLIGGLFARLEASRKYLFGSVGVYGENNNSVITGAFLVRGKDFKPAFEVAPDWESYDFSPIDPSNAEQKKFLEEAWAWEGSYEGKAYADGKVFK</sequence>
<dbReference type="GO" id="GO:0003746">
    <property type="term" value="F:translation elongation factor activity"/>
    <property type="evidence" value="ECO:0007669"/>
    <property type="project" value="UniProtKB-UniRule"/>
</dbReference>
<feature type="domain" description="EF-1-gamma C-terminal" evidence="6">
    <location>
        <begin position="290"/>
        <end position="447"/>
    </location>
</feature>
<dbReference type="InterPro" id="IPR036249">
    <property type="entry name" value="Thioredoxin-like_sf"/>
</dbReference>
<dbReference type="InterPro" id="IPR040079">
    <property type="entry name" value="Glutathione_S-Trfase"/>
</dbReference>
<dbReference type="Gene3D" id="1.20.1050.10">
    <property type="match status" value="1"/>
</dbReference>
<dbReference type="SFLD" id="SFLDS00019">
    <property type="entry name" value="Glutathione_Transferase_(cytos"/>
    <property type="match status" value="1"/>
</dbReference>
<dbReference type="GO" id="GO:0005737">
    <property type="term" value="C:cytoplasm"/>
    <property type="evidence" value="ECO:0007669"/>
    <property type="project" value="TreeGrafter"/>
</dbReference>
<protein>
    <recommendedName>
        <fullName evidence="11">Elongation factor 1-gamma</fullName>
    </recommendedName>
</protein>
<dbReference type="Gene3D" id="3.30.70.1010">
    <property type="entry name" value="Translation elongation factor EF1B, gamma chain, conserved domain"/>
    <property type="match status" value="1"/>
</dbReference>
<feature type="domain" description="GST C-terminal" evidence="8">
    <location>
        <begin position="120"/>
        <end position="248"/>
    </location>
</feature>
<dbReference type="Pfam" id="PF00043">
    <property type="entry name" value="GST_C"/>
    <property type="match status" value="1"/>
</dbReference>
<dbReference type="SMART" id="SM01183">
    <property type="entry name" value="EF1G"/>
    <property type="match status" value="1"/>
</dbReference>
<dbReference type="Proteomes" id="UP000033140">
    <property type="component" value="Unassembled WGS sequence"/>
</dbReference>
<dbReference type="FunFam" id="1.20.1050.10:FF:000006">
    <property type="entry name" value="Elongation factor 1 gamma"/>
    <property type="match status" value="1"/>
</dbReference>
<dbReference type="InterPro" id="IPR004045">
    <property type="entry name" value="Glutathione_S-Trfase_N"/>
</dbReference>
<dbReference type="SUPFAM" id="SSF47616">
    <property type="entry name" value="GST C-terminal domain-like"/>
    <property type="match status" value="1"/>
</dbReference>
<dbReference type="SUPFAM" id="SSF89942">
    <property type="entry name" value="eEF1-gamma domain"/>
    <property type="match status" value="1"/>
</dbReference>
<keyword evidence="1 3" id="KW-0251">Elongation factor</keyword>
<evidence type="ECO:0000313" key="10">
    <source>
        <dbReference type="Proteomes" id="UP000033140"/>
    </source>
</evidence>
<dbReference type="GO" id="GO:0005634">
    <property type="term" value="C:nucleus"/>
    <property type="evidence" value="ECO:0007669"/>
    <property type="project" value="TreeGrafter"/>
</dbReference>
<dbReference type="FunFam" id="3.40.30.10:FF:000142">
    <property type="entry name" value="Elongation factor 1 gamma"/>
    <property type="match status" value="1"/>
</dbReference>
<feature type="domain" description="GST N-terminal" evidence="7">
    <location>
        <begin position="35"/>
        <end position="115"/>
    </location>
</feature>
<dbReference type="InterPro" id="IPR050802">
    <property type="entry name" value="EF-GSTs"/>
</dbReference>